<protein>
    <submittedName>
        <fullName evidence="1">Uncharacterized protein</fullName>
    </submittedName>
</protein>
<dbReference type="EMBL" id="FCNX02000001">
    <property type="protein sequence ID" value="SAK42993.1"/>
    <property type="molecule type" value="Genomic_DNA"/>
</dbReference>
<evidence type="ECO:0000313" key="1">
    <source>
        <dbReference type="EMBL" id="SAK42993.1"/>
    </source>
</evidence>
<organism evidence="1 2">
    <name type="scientific">Caballeronia fortuita</name>
    <dbReference type="NCBI Taxonomy" id="1777138"/>
    <lineage>
        <taxon>Bacteria</taxon>
        <taxon>Pseudomonadati</taxon>
        <taxon>Pseudomonadota</taxon>
        <taxon>Betaproteobacteria</taxon>
        <taxon>Burkholderiales</taxon>
        <taxon>Burkholderiaceae</taxon>
        <taxon>Caballeronia</taxon>
    </lineage>
</organism>
<accession>A0A157ZBY4</accession>
<proteinExistence type="predicted"/>
<evidence type="ECO:0000313" key="2">
    <source>
        <dbReference type="Proteomes" id="UP000054903"/>
    </source>
</evidence>
<comment type="caution">
    <text evidence="1">The sequence shown here is derived from an EMBL/GenBank/DDBJ whole genome shotgun (WGS) entry which is preliminary data.</text>
</comment>
<keyword evidence="2" id="KW-1185">Reference proteome</keyword>
<gene>
    <name evidence="1" type="ORF">AWB77_00519</name>
</gene>
<sequence length="69" mass="7500">MLRGIRAASAYPAVKPESNATAFKGGSPAGSYELKERYQNPSRICGLPALRGDFQVLMIARLSTLLTRM</sequence>
<name>A0A157ZBY4_9BURK</name>
<dbReference type="Proteomes" id="UP000054903">
    <property type="component" value="Unassembled WGS sequence"/>
</dbReference>
<reference evidence="1" key="1">
    <citation type="submission" date="2016-01" db="EMBL/GenBank/DDBJ databases">
        <authorList>
            <person name="Peeters C."/>
        </authorList>
    </citation>
    <scope>NUCLEOTIDE SEQUENCE</scope>
    <source>
        <strain evidence="1">LMG 29320</strain>
    </source>
</reference>
<dbReference type="AlphaFoldDB" id="A0A157ZBY4"/>